<accession>A0A0K1W281</accession>
<dbReference type="AlphaFoldDB" id="A0A0K1W281"/>
<dbReference type="EMBL" id="CP012357">
    <property type="protein sequence ID" value="AKX34276.1"/>
    <property type="molecule type" value="Genomic_DNA"/>
</dbReference>
<keyword evidence="2" id="KW-1185">Reference proteome</keyword>
<evidence type="ECO:0000313" key="1">
    <source>
        <dbReference type="EMBL" id="AKX34276.1"/>
    </source>
</evidence>
<dbReference type="STRING" id="216942.SLITO_v1c06470"/>
<name>A0A0K1W281_9MOLU</name>
<dbReference type="PATRIC" id="fig|216942.3.peg.657"/>
<proteinExistence type="predicted"/>
<evidence type="ECO:0000313" key="2">
    <source>
        <dbReference type="Proteomes" id="UP000067476"/>
    </source>
</evidence>
<dbReference type="KEGG" id="sll:SLITO_v1c06470"/>
<protein>
    <submittedName>
        <fullName evidence="1">Uncharacterized protein</fullName>
    </submittedName>
</protein>
<dbReference type="RefSeq" id="WP_075058374.1">
    <property type="nucleotide sequence ID" value="NZ_CP012357.1"/>
</dbReference>
<dbReference type="Proteomes" id="UP000067476">
    <property type="component" value="Chromosome"/>
</dbReference>
<gene>
    <name evidence="1" type="ORF">SLITO_v1c06470</name>
</gene>
<organism evidence="1 2">
    <name type="scientific">Spiroplasma litorale</name>
    <dbReference type="NCBI Taxonomy" id="216942"/>
    <lineage>
        <taxon>Bacteria</taxon>
        <taxon>Bacillati</taxon>
        <taxon>Mycoplasmatota</taxon>
        <taxon>Mollicutes</taxon>
        <taxon>Entomoplasmatales</taxon>
        <taxon>Spiroplasmataceae</taxon>
        <taxon>Spiroplasma</taxon>
    </lineage>
</organism>
<reference evidence="1 2" key="1">
    <citation type="journal article" date="2015" name="Genome Announc.">
        <title>Complete Genome Sequence of Spiroplasma litorale TN-1T (DSM 21781), a Bacterium Isolated from a Green-Eyed Horsefly (Tabanus nigrovittatus).</title>
        <authorList>
            <person name="Lo W.S."/>
            <person name="Lai Y.C."/>
            <person name="Lien Y.W."/>
            <person name="Wang T.H."/>
            <person name="Kuo C.H."/>
        </authorList>
    </citation>
    <scope>NUCLEOTIDE SEQUENCE [LARGE SCALE GENOMIC DNA]</scope>
    <source>
        <strain evidence="1 2">TN-1</strain>
    </source>
</reference>
<sequence>MKNKQIFRKVKINNIIDLHTIYENFRVINLNVFTQKDIDLYYYLVNENKFNIKIDVIDEIVVKDNGLVIGLVLHLIDKNDIARLNSSNIFLKFNYLYLDVESDNLYNHFTKILEEVILKIPYLMVKEGYKKLSLETMMKNKSYFLPTEDQKTLLYSLVYYKWSYDSLSSSIEK</sequence>